<gene>
    <name evidence="1" type="ORF">HMPREF9454_00310</name>
</gene>
<accession>A0ABP2NMP2</accession>
<sequence>MCQTLLIRGGGNYDRIRINVPYSGSRNY</sequence>
<feature type="non-terminal residue" evidence="1">
    <location>
        <position position="28"/>
    </location>
</feature>
<proteinExistence type="predicted"/>
<comment type="caution">
    <text evidence="1">The sequence shown here is derived from an EMBL/GenBank/DDBJ whole genome shotgun (WGS) entry which is preliminary data.</text>
</comment>
<reference evidence="1 2" key="1">
    <citation type="submission" date="2012-01" db="EMBL/GenBank/DDBJ databases">
        <title>The Genome Sequence of Megamonas funiformis YIT 11815.</title>
        <authorList>
            <consortium name="The Broad Institute Genome Sequencing Platform"/>
            <person name="Earl A."/>
            <person name="Ward D."/>
            <person name="Feldgarden M."/>
            <person name="Gevers D."/>
            <person name="Morotomi M."/>
            <person name="Young S.K."/>
            <person name="Zeng Q."/>
            <person name="Gargeya S."/>
            <person name="Fitzgerald M."/>
            <person name="Haas B."/>
            <person name="Abouelleil A."/>
            <person name="Alvarado L."/>
            <person name="Arachchi H.M."/>
            <person name="Berlin A."/>
            <person name="Chapman S.B."/>
            <person name="Gearin G."/>
            <person name="Goldberg J."/>
            <person name="Griggs A."/>
            <person name="Gujja S."/>
            <person name="Hansen M."/>
            <person name="Heiman D."/>
            <person name="Howarth C."/>
            <person name="Larimer J."/>
            <person name="Lui A."/>
            <person name="MacDonald P.J.P."/>
            <person name="McCowen C."/>
            <person name="Montmayeur A."/>
            <person name="Murphy C."/>
            <person name="Neiman D."/>
            <person name="Pearson M."/>
            <person name="Priest M."/>
            <person name="Roberts A."/>
            <person name="Saif S."/>
            <person name="Shea T."/>
            <person name="Sisk P."/>
            <person name="Stolte C."/>
            <person name="Sykes S."/>
            <person name="Wortman J."/>
            <person name="Nusbaum C."/>
            <person name="Birren B."/>
        </authorList>
    </citation>
    <scope>NUCLEOTIDE SEQUENCE [LARGE SCALE GENOMIC DNA]</scope>
    <source>
        <strain evidence="1 2">YIT 11815</strain>
    </source>
</reference>
<evidence type="ECO:0000313" key="1">
    <source>
        <dbReference type="EMBL" id="EHR38980.1"/>
    </source>
</evidence>
<dbReference type="EMBL" id="ADMB01000013">
    <property type="protein sequence ID" value="EHR38980.1"/>
    <property type="molecule type" value="Genomic_DNA"/>
</dbReference>
<evidence type="ECO:0000313" key="2">
    <source>
        <dbReference type="Proteomes" id="UP000005963"/>
    </source>
</evidence>
<dbReference type="Proteomes" id="UP000005963">
    <property type="component" value="Unassembled WGS sequence"/>
</dbReference>
<name>A0ABP2NMP2_9FIRM</name>
<organism evidence="1 2">
    <name type="scientific">Megamonas funiformis YIT 11815</name>
    <dbReference type="NCBI Taxonomy" id="742816"/>
    <lineage>
        <taxon>Bacteria</taxon>
        <taxon>Bacillati</taxon>
        <taxon>Bacillota</taxon>
        <taxon>Negativicutes</taxon>
        <taxon>Selenomonadales</taxon>
        <taxon>Selenomonadaceae</taxon>
        <taxon>Megamonas</taxon>
    </lineage>
</organism>
<protein>
    <submittedName>
        <fullName evidence="1">Uncharacterized protein</fullName>
    </submittedName>
</protein>
<keyword evidence="2" id="KW-1185">Reference proteome</keyword>